<reference evidence="5 6" key="1">
    <citation type="submission" date="2017-11" db="EMBL/GenBank/DDBJ databases">
        <title>De-novo sequencing of pomegranate (Punica granatum L.) genome.</title>
        <authorList>
            <person name="Akparov Z."/>
            <person name="Amiraslanov A."/>
            <person name="Hajiyeva S."/>
            <person name="Abbasov M."/>
            <person name="Kaur K."/>
            <person name="Hamwieh A."/>
            <person name="Solovyev V."/>
            <person name="Salamov A."/>
            <person name="Braich B."/>
            <person name="Kosarev P."/>
            <person name="Mahmoud A."/>
            <person name="Hajiyev E."/>
            <person name="Babayeva S."/>
            <person name="Izzatullayeva V."/>
            <person name="Mammadov A."/>
            <person name="Mammadov A."/>
            <person name="Sharifova S."/>
            <person name="Ojaghi J."/>
            <person name="Eynullazada K."/>
            <person name="Bayramov B."/>
            <person name="Abdulazimova A."/>
            <person name="Shahmuradov I."/>
        </authorList>
    </citation>
    <scope>NUCLEOTIDE SEQUENCE [LARGE SCALE GENOMIC DNA]</scope>
    <source>
        <strain evidence="6">cv. AG2017</strain>
        <tissue evidence="5">Leaf</tissue>
    </source>
</reference>
<dbReference type="PANTHER" id="PTHR45633">
    <property type="entry name" value="60 KDA HEAT SHOCK PROTEIN, MITOCHONDRIAL"/>
    <property type="match status" value="1"/>
</dbReference>
<dbReference type="GO" id="GO:0042026">
    <property type="term" value="P:protein refolding"/>
    <property type="evidence" value="ECO:0007669"/>
    <property type="project" value="InterPro"/>
</dbReference>
<proteinExistence type="inferred from homology"/>
<dbReference type="Proteomes" id="UP000233551">
    <property type="component" value="Unassembled WGS sequence"/>
</dbReference>
<dbReference type="EMBL" id="PGOL01045206">
    <property type="protein sequence ID" value="PKH48436.1"/>
    <property type="molecule type" value="Genomic_DNA"/>
</dbReference>
<evidence type="ECO:0000256" key="2">
    <source>
        <dbReference type="ARBA" id="ARBA00022741"/>
    </source>
</evidence>
<sequence>MGPKGRNVIIEKSNGNPKITKDGVTVAKSITFKDKAKNVGAELVKQVAKATNKAAGDGTSCATVLTHAILMEGCKSLAAGANVMDLRSGINMAVDAVITELKSRAVMISTPDEITQVIYLPGEDLI</sequence>
<name>A0A2I0GDF2_PUNGR</name>
<keyword evidence="4" id="KW-0143">Chaperone</keyword>
<dbReference type="InterPro" id="IPR027410">
    <property type="entry name" value="TCP-1-like_intermed_sf"/>
</dbReference>
<dbReference type="InterPro" id="IPR002423">
    <property type="entry name" value="Cpn60/GroEL/TCP-1"/>
</dbReference>
<evidence type="ECO:0000256" key="1">
    <source>
        <dbReference type="ARBA" id="ARBA00006607"/>
    </source>
</evidence>
<organism evidence="5 6">
    <name type="scientific">Punica granatum</name>
    <name type="common">Pomegranate</name>
    <dbReference type="NCBI Taxonomy" id="22663"/>
    <lineage>
        <taxon>Eukaryota</taxon>
        <taxon>Viridiplantae</taxon>
        <taxon>Streptophyta</taxon>
        <taxon>Embryophyta</taxon>
        <taxon>Tracheophyta</taxon>
        <taxon>Spermatophyta</taxon>
        <taxon>Magnoliopsida</taxon>
        <taxon>eudicotyledons</taxon>
        <taxon>Gunneridae</taxon>
        <taxon>Pentapetalae</taxon>
        <taxon>rosids</taxon>
        <taxon>malvids</taxon>
        <taxon>Myrtales</taxon>
        <taxon>Lythraceae</taxon>
        <taxon>Punica</taxon>
    </lineage>
</organism>
<dbReference type="GO" id="GO:0005524">
    <property type="term" value="F:ATP binding"/>
    <property type="evidence" value="ECO:0007669"/>
    <property type="project" value="UniProtKB-KW"/>
</dbReference>
<evidence type="ECO:0000256" key="4">
    <source>
        <dbReference type="ARBA" id="ARBA00023186"/>
    </source>
</evidence>
<dbReference type="AlphaFoldDB" id="A0A2I0GDF2"/>
<dbReference type="GO" id="GO:0140662">
    <property type="term" value="F:ATP-dependent protein folding chaperone"/>
    <property type="evidence" value="ECO:0007669"/>
    <property type="project" value="InterPro"/>
</dbReference>
<gene>
    <name evidence="5" type="ORF">CRG98_050355</name>
</gene>
<dbReference type="PRINTS" id="PR00304">
    <property type="entry name" value="TCOMPLEXTCP1"/>
</dbReference>
<keyword evidence="6" id="KW-1185">Reference proteome</keyword>
<dbReference type="InterPro" id="IPR017998">
    <property type="entry name" value="Chaperone_TCP-1"/>
</dbReference>
<comment type="similarity">
    <text evidence="1">Belongs to the chaperonin (HSP60) family.</text>
</comment>
<comment type="caution">
    <text evidence="5">The sequence shown here is derived from an EMBL/GenBank/DDBJ whole genome shotgun (WGS) entry which is preliminary data.</text>
</comment>
<dbReference type="SUPFAM" id="SSF48592">
    <property type="entry name" value="GroEL equatorial domain-like"/>
    <property type="match status" value="1"/>
</dbReference>
<dbReference type="Pfam" id="PF00118">
    <property type="entry name" value="Cpn60_TCP1"/>
    <property type="match status" value="1"/>
</dbReference>
<keyword evidence="3" id="KW-0067">ATP-binding</keyword>
<keyword evidence="2" id="KW-0547">Nucleotide-binding</keyword>
<dbReference type="Gene3D" id="1.10.560.10">
    <property type="entry name" value="GroEL-like equatorial domain"/>
    <property type="match status" value="1"/>
</dbReference>
<dbReference type="InterPro" id="IPR001844">
    <property type="entry name" value="Cpn60/GroEL"/>
</dbReference>
<evidence type="ECO:0000256" key="3">
    <source>
        <dbReference type="ARBA" id="ARBA00022840"/>
    </source>
</evidence>
<evidence type="ECO:0000313" key="6">
    <source>
        <dbReference type="Proteomes" id="UP000233551"/>
    </source>
</evidence>
<accession>A0A2I0GDF2</accession>
<dbReference type="InterPro" id="IPR027413">
    <property type="entry name" value="GROEL-like_equatorial_sf"/>
</dbReference>
<protein>
    <submittedName>
        <fullName evidence="5">Uncharacterized protein</fullName>
    </submittedName>
</protein>
<dbReference type="Gene3D" id="3.30.260.10">
    <property type="entry name" value="TCP-1-like chaperonin intermediate domain"/>
    <property type="match status" value="1"/>
</dbReference>
<evidence type="ECO:0000313" key="5">
    <source>
        <dbReference type="EMBL" id="PKH48436.1"/>
    </source>
</evidence>
<dbReference type="STRING" id="22663.A0A2I0GDF2"/>